<dbReference type="Gene3D" id="3.40.50.1820">
    <property type="entry name" value="alpha/beta hydrolase"/>
    <property type="match status" value="1"/>
</dbReference>
<gene>
    <name evidence="2" type="ORF">KDK95_21235</name>
</gene>
<dbReference type="AlphaFoldDB" id="A0A941EE80"/>
<evidence type="ECO:0000313" key="3">
    <source>
        <dbReference type="Proteomes" id="UP000676325"/>
    </source>
</evidence>
<feature type="domain" description="AB hydrolase-1" evidence="1">
    <location>
        <begin position="17"/>
        <end position="262"/>
    </location>
</feature>
<dbReference type="Pfam" id="PF12697">
    <property type="entry name" value="Abhydrolase_6"/>
    <property type="match status" value="1"/>
</dbReference>
<comment type="caution">
    <text evidence="2">The sequence shown here is derived from an EMBL/GenBank/DDBJ whole genome shotgun (WGS) entry which is preliminary data.</text>
</comment>
<name>A0A941EE80_9ACTN</name>
<dbReference type="EMBL" id="JAGSOH010000068">
    <property type="protein sequence ID" value="MBR7828847.1"/>
    <property type="molecule type" value="Genomic_DNA"/>
</dbReference>
<organism evidence="2 3">
    <name type="scientific">Actinospica acidithermotolerans</name>
    <dbReference type="NCBI Taxonomy" id="2828514"/>
    <lineage>
        <taxon>Bacteria</taxon>
        <taxon>Bacillati</taxon>
        <taxon>Actinomycetota</taxon>
        <taxon>Actinomycetes</taxon>
        <taxon>Catenulisporales</taxon>
        <taxon>Actinospicaceae</taxon>
        <taxon>Actinospica</taxon>
    </lineage>
</organism>
<keyword evidence="2" id="KW-0378">Hydrolase</keyword>
<dbReference type="PANTHER" id="PTHR43194">
    <property type="entry name" value="HYDROLASE ALPHA/BETA FOLD FAMILY"/>
    <property type="match status" value="1"/>
</dbReference>
<sequence length="272" mass="29772">MSEVGRVNASGLKPVAFVHGLWLLPSSWQPWREMFEAAGYATLAPGWPDDPATVAEGRAHPELFARKRIKQVADHLQDVLERLNVRPALVGHSFGGLLVQQLAGRGIAAATVAIDPAPFRGVLPLPFPALKSAWPVIGNPANYRRSVMLTLEQFRYSFANELGANESQRLYDELVVPASGVPLFQAATANVNPFTEAKTDSRTPRRGPLLLITGEKDHIAAPAIAKAAYRKQKRNKAVTRYLEIPGRGHSLVFDHGWRDVADPALAFIKEHG</sequence>
<dbReference type="InterPro" id="IPR029058">
    <property type="entry name" value="AB_hydrolase_fold"/>
</dbReference>
<proteinExistence type="predicted"/>
<keyword evidence="3" id="KW-1185">Reference proteome</keyword>
<dbReference type="PANTHER" id="PTHR43194:SF5">
    <property type="entry name" value="PIMELOYL-[ACYL-CARRIER PROTEIN] METHYL ESTER ESTERASE"/>
    <property type="match status" value="1"/>
</dbReference>
<dbReference type="InterPro" id="IPR050228">
    <property type="entry name" value="Carboxylesterase_BioH"/>
</dbReference>
<dbReference type="Proteomes" id="UP000676325">
    <property type="component" value="Unassembled WGS sequence"/>
</dbReference>
<accession>A0A941EE80</accession>
<evidence type="ECO:0000313" key="2">
    <source>
        <dbReference type="EMBL" id="MBR7828847.1"/>
    </source>
</evidence>
<dbReference type="RefSeq" id="WP_212519983.1">
    <property type="nucleotide sequence ID" value="NZ_JAGSOH010000068.1"/>
</dbReference>
<reference evidence="2" key="1">
    <citation type="submission" date="2021-04" db="EMBL/GenBank/DDBJ databases">
        <title>Genome based classification of Actinospica acidithermotolerans sp. nov., an actinobacterium isolated from an Indonesian hot spring.</title>
        <authorList>
            <person name="Kusuma A.B."/>
            <person name="Putra K.E."/>
            <person name="Nafisah S."/>
            <person name="Loh J."/>
            <person name="Nouioui I."/>
            <person name="Goodfellow M."/>
        </authorList>
    </citation>
    <scope>NUCLEOTIDE SEQUENCE</scope>
    <source>
        <strain evidence="2">MGRD01-02</strain>
    </source>
</reference>
<dbReference type="InterPro" id="IPR000073">
    <property type="entry name" value="AB_hydrolase_1"/>
</dbReference>
<protein>
    <submittedName>
        <fullName evidence="2">Alpha/beta hydrolase</fullName>
    </submittedName>
</protein>
<dbReference type="SUPFAM" id="SSF53474">
    <property type="entry name" value="alpha/beta-Hydrolases"/>
    <property type="match status" value="1"/>
</dbReference>
<evidence type="ECO:0000259" key="1">
    <source>
        <dbReference type="Pfam" id="PF12697"/>
    </source>
</evidence>
<dbReference type="GO" id="GO:0016787">
    <property type="term" value="F:hydrolase activity"/>
    <property type="evidence" value="ECO:0007669"/>
    <property type="project" value="UniProtKB-KW"/>
</dbReference>